<evidence type="ECO:0000256" key="5">
    <source>
        <dbReference type="ARBA" id="ARBA00022801"/>
    </source>
</evidence>
<dbReference type="InterPro" id="IPR011604">
    <property type="entry name" value="PDDEXK-like_dom_sf"/>
</dbReference>
<evidence type="ECO:0000256" key="13">
    <source>
        <dbReference type="ARBA" id="ARBA00034617"/>
    </source>
</evidence>
<organism evidence="19 20">
    <name type="scientific">Pseudomonas typographi</name>
    <dbReference type="NCBI Taxonomy" id="2715964"/>
    <lineage>
        <taxon>Bacteria</taxon>
        <taxon>Pseudomonadati</taxon>
        <taxon>Pseudomonadota</taxon>
        <taxon>Gammaproteobacteria</taxon>
        <taxon>Pseudomonadales</taxon>
        <taxon>Pseudomonadaceae</taxon>
        <taxon>Pseudomonas</taxon>
    </lineage>
</organism>
<dbReference type="HAMAP" id="MF_01485">
    <property type="entry name" value="RecB"/>
    <property type="match status" value="1"/>
</dbReference>
<feature type="binding site" evidence="15">
    <location>
        <position position="1126"/>
    </location>
    <ligand>
        <name>Mg(2+)</name>
        <dbReference type="ChEBI" id="CHEBI:18420"/>
    </ligand>
</feature>
<evidence type="ECO:0000256" key="16">
    <source>
        <dbReference type="PROSITE-ProRule" id="PRU00560"/>
    </source>
</evidence>
<dbReference type="SUPFAM" id="SSF52540">
    <property type="entry name" value="P-loop containing nucleoside triphosphate hydrolases"/>
    <property type="match status" value="1"/>
</dbReference>
<dbReference type="CDD" id="cd22352">
    <property type="entry name" value="RecB_C-like"/>
    <property type="match status" value="1"/>
</dbReference>
<dbReference type="InterPro" id="IPR000212">
    <property type="entry name" value="DNA_helicase_UvrD/REP"/>
</dbReference>
<accession>A0ABR7YZ61</accession>
<dbReference type="Gene3D" id="1.10.486.10">
    <property type="entry name" value="PCRA, domain 4"/>
    <property type="match status" value="1"/>
</dbReference>
<keyword evidence="3 15" id="KW-0547">Nucleotide-binding</keyword>
<keyword evidence="20" id="KW-1185">Reference proteome</keyword>
<dbReference type="Gene3D" id="3.40.50.300">
    <property type="entry name" value="P-loop containing nucleotide triphosphate hydrolases"/>
    <property type="match status" value="2"/>
</dbReference>
<gene>
    <name evidence="15 19" type="primary">recB</name>
    <name evidence="19" type="ORF">HAQ05_06660</name>
</gene>
<dbReference type="EMBL" id="JAAOCA010000006">
    <property type="protein sequence ID" value="MBD1598386.1"/>
    <property type="molecule type" value="Genomic_DNA"/>
</dbReference>
<comment type="function">
    <text evidence="15">A helicase/nuclease that prepares dsDNA breaks (DSB) for recombinational DNA repair. Binds to DSBs and unwinds DNA via a highly rapid and processive ATP-dependent bidirectional helicase activity. Unwinds dsDNA until it encounters a Chi (crossover hotspot instigator) sequence from the 3' direction. Cuts ssDNA a few nucleotides 3' to the Chi site. The properties and activities of the enzyme are changed at Chi. The Chi-altered holoenzyme produces a long 3'-ssDNA overhang and facilitates RecA-binding to the ssDNA for homologous DNA recombination and repair. Holoenzyme degrades any linearized DNA that is unable to undergo homologous recombination. In the holoenzyme this subunit contributes ATPase, 3'-5' helicase, exonuclease activity and loads RecA onto ssDNA.</text>
</comment>
<evidence type="ECO:0000259" key="18">
    <source>
        <dbReference type="PROSITE" id="PS51217"/>
    </source>
</evidence>
<evidence type="ECO:0000256" key="12">
    <source>
        <dbReference type="ARBA" id="ARBA00023235"/>
    </source>
</evidence>
<dbReference type="PANTHER" id="PTHR11070:SF23">
    <property type="entry name" value="RECBCD ENZYME SUBUNIT RECB"/>
    <property type="match status" value="1"/>
</dbReference>
<evidence type="ECO:0000256" key="6">
    <source>
        <dbReference type="ARBA" id="ARBA00022806"/>
    </source>
</evidence>
<evidence type="ECO:0000256" key="8">
    <source>
        <dbReference type="ARBA" id="ARBA00022840"/>
    </source>
</evidence>
<dbReference type="PROSITE" id="PS51198">
    <property type="entry name" value="UVRD_HELICASE_ATP_BIND"/>
    <property type="match status" value="1"/>
</dbReference>
<keyword evidence="5 15" id="KW-0378">Hydrolase</keyword>
<keyword evidence="6 15" id="KW-0347">Helicase</keyword>
<dbReference type="InterPro" id="IPR014016">
    <property type="entry name" value="UvrD-like_ATP-bd"/>
</dbReference>
<evidence type="ECO:0000256" key="7">
    <source>
        <dbReference type="ARBA" id="ARBA00022839"/>
    </source>
</evidence>
<dbReference type="EC" id="3.1.11.5" evidence="15"/>
<evidence type="ECO:0000256" key="10">
    <source>
        <dbReference type="ARBA" id="ARBA00023125"/>
    </source>
</evidence>
<evidence type="ECO:0000256" key="1">
    <source>
        <dbReference type="ARBA" id="ARBA00022722"/>
    </source>
</evidence>
<feature type="region of interest" description="DNA-binding and helicase activity, interacts with RecC" evidence="15">
    <location>
        <begin position="1"/>
        <end position="889"/>
    </location>
</feature>
<dbReference type="InterPro" id="IPR014017">
    <property type="entry name" value="DNA_helicase_UvrD-like_C"/>
</dbReference>
<keyword evidence="8 15" id="KW-0067">ATP-binding</keyword>
<dbReference type="Pfam" id="PF00580">
    <property type="entry name" value="UvrD-helicase"/>
    <property type="match status" value="1"/>
</dbReference>
<dbReference type="Pfam" id="PF13361">
    <property type="entry name" value="UvrD_C"/>
    <property type="match status" value="1"/>
</dbReference>
<comment type="cofactor">
    <cofactor evidence="15">
        <name>Mg(2+)</name>
        <dbReference type="ChEBI" id="CHEBI:18420"/>
    </cofactor>
    <text evidence="15">Binds 1 Mg(2+) ion per subunit.</text>
</comment>
<feature type="domain" description="UvrD-like helicase ATP-binding" evidence="17">
    <location>
        <begin position="1"/>
        <end position="468"/>
    </location>
</feature>
<keyword evidence="12 15" id="KW-0413">Isomerase</keyword>
<keyword evidence="1 15" id="KW-0540">Nuclease</keyword>
<sequence>MTPLNLDPLSFPLQGSRLIEASAGTGKTFTIALLYVRLVLGHGGTQAFERPLTPPQVLVVTFTDAATQELRDRIRARLSEAAACFRGPGPGHDPVLEQLRQAYPAEQWPACAQRLQLAGEWMDEAAVSTIHGWCYRMLREHAFDSGSLFTQTLETDQRELLSEVVRDYWRRHFYGLPLAQAQAIEDCFASPQALERALVPLLSRSDAQFLLAGQPLAAPPSLAELLHEPGQWYEKVPQLEQKARELWLNHRDEIESLLHQLRPVLHGNSYRKYDQDEVFEAALGDLAAWALGGPAPSNIERFGRQGFRLKAKAQAPEHVAFTAIDAWVLERAAQVNIRPHLLMHALGEVRVRFDEQKRVRAQIGFDDLISRLDHALRGPAGPRLGQLIRQQYPVALIDEFQDTDPVQYRIFDNIYQVASNLPDRGLFMIGDPKQAIYSFRGADIYTYLQAREATAGRHYTLGTNYRSTQAMVDAVNHCFSYAEQYPRGAFRFRSEQHNPVPFTAVAAKGRDSVLQLNGQAPAALTFWQLPQAQVINKRSYLQHAAEACASAIQAWLDPAAAAPSGLWHGDGTFEPLRPADIAVLVRNREEAETLRGALARRQLASVYLSDRDSVFASDEAHDLLFILRACAQPGSDPLLRAALATQSVGLAWARLEQLNHNERYWEEQVELFRELRKLWQQQGVLPMLRRLLNQYEVPARLLQAPGGERRLTNLLHLAEWLQRSAAELDGEHALIRHLAEQIDNASEEEILRLESDADLIKVVTVHKSKGLEYPLVLLPFACLAREIDGRGGALPMFHDADLALAVELAPGDGAKAARELANDERLGEEMRLLYVALTRARFATLVCMAEQGRAGAKATDLPKAALGYLLSGGQPIEAGMLGERLQVLAAGTQALALQPAPSVTHAVHAKPEANALGEALEPLAKVSRNWWIASYSALALAEGDGRAGAAQPAEPSTAVEANLREEDPTEEPAQPGVGGILGFPRGAGPGTFLHGLLEWAGREGYGTVAGDPQRLRNAVAGRCNLRDWEAWIDPLSQWLGDYLRLRLRLRVPGRGEVCLAALKGYQVEMEFWFASHQVDVARLDERVRTTLGGAPRPVLAYNQLNGMFKGFIDLAFEHEGRYYVADYKSNWLGSHSDAYDGPAMRQAMLDKRYDLQLCLYLLALHRQLTARLPGYDYDQHMGGALYLFVRGLQAPGQGVYFECPPRSLIEQLDALFQGQGSEVVL</sequence>
<keyword evidence="7 15" id="KW-0269">Exonuclease</keyword>
<comment type="caution">
    <text evidence="19">The sequence shown here is derived from an EMBL/GenBank/DDBJ whole genome shotgun (WGS) entry which is preliminary data.</text>
</comment>
<dbReference type="EC" id="5.6.2.4" evidence="15"/>
<evidence type="ECO:0000313" key="20">
    <source>
        <dbReference type="Proteomes" id="UP000805841"/>
    </source>
</evidence>
<dbReference type="InterPro" id="IPR011335">
    <property type="entry name" value="Restrct_endonuc-II-like"/>
</dbReference>
<comment type="miscellaneous">
    <text evidence="15">In the RecBCD complex, RecB has a slow 3'-5' helicase, an exonuclease activity and loads RecA onto ssDNA, RecD has a fast 5'-3' helicase activity, while RecC stimulates the ATPase and processivity of the RecB helicase and contributes to recognition of the Chi site.</text>
</comment>
<dbReference type="PROSITE" id="PS51217">
    <property type="entry name" value="UVRD_HELICASE_CTER"/>
    <property type="match status" value="1"/>
</dbReference>
<dbReference type="InterPro" id="IPR027417">
    <property type="entry name" value="P-loop_NTPase"/>
</dbReference>
<comment type="domain">
    <text evidence="15">The N-terminal DNA-binding domain is a ssDNA-dependent ATPase and has ATP-dependent 3'-5' helicase function. This domain interacts with RecC.</text>
</comment>
<proteinExistence type="inferred from homology"/>
<evidence type="ECO:0000256" key="2">
    <source>
        <dbReference type="ARBA" id="ARBA00022723"/>
    </source>
</evidence>
<comment type="catalytic activity">
    <reaction evidence="15">
        <text>Exonucleolytic cleavage (in the presence of ATP) in either 5'- to 3'- or 3'- to 5'-direction to yield 5'-phosphooligonucleotides.</text>
        <dbReference type="EC" id="3.1.11.5"/>
    </reaction>
</comment>
<dbReference type="PANTHER" id="PTHR11070">
    <property type="entry name" value="UVRD / RECB / PCRA DNA HELICASE FAMILY MEMBER"/>
    <property type="match status" value="1"/>
</dbReference>
<dbReference type="NCBIfam" id="TIGR00609">
    <property type="entry name" value="recB"/>
    <property type="match status" value="1"/>
</dbReference>
<evidence type="ECO:0000259" key="17">
    <source>
        <dbReference type="PROSITE" id="PS51198"/>
    </source>
</evidence>
<evidence type="ECO:0000313" key="19">
    <source>
        <dbReference type="EMBL" id="MBD1598386.1"/>
    </source>
</evidence>
<evidence type="ECO:0000256" key="9">
    <source>
        <dbReference type="ARBA" id="ARBA00022842"/>
    </source>
</evidence>
<evidence type="ECO:0000256" key="11">
    <source>
        <dbReference type="ARBA" id="ARBA00023204"/>
    </source>
</evidence>
<dbReference type="Gene3D" id="3.90.320.10">
    <property type="match status" value="1"/>
</dbReference>
<comment type="catalytic activity">
    <reaction evidence="14 15">
        <text>ATP + H2O = ADP + phosphate + H(+)</text>
        <dbReference type="Rhea" id="RHEA:13065"/>
        <dbReference type="ChEBI" id="CHEBI:15377"/>
        <dbReference type="ChEBI" id="CHEBI:15378"/>
        <dbReference type="ChEBI" id="CHEBI:30616"/>
        <dbReference type="ChEBI" id="CHEBI:43474"/>
        <dbReference type="ChEBI" id="CHEBI:456216"/>
        <dbReference type="EC" id="5.6.2.4"/>
    </reaction>
</comment>
<feature type="binding site" evidence="15">
    <location>
        <position position="1113"/>
    </location>
    <ligand>
        <name>Mg(2+)</name>
        <dbReference type="ChEBI" id="CHEBI:18420"/>
    </ligand>
</feature>
<keyword evidence="10 15" id="KW-0238">DNA-binding</keyword>
<keyword evidence="2 15" id="KW-0479">Metal-binding</keyword>
<feature type="region of interest" description="Nuclease activity, interacts with RecD and RecA" evidence="15">
    <location>
        <begin position="929"/>
        <end position="1225"/>
    </location>
</feature>
<keyword evidence="9 15" id="KW-0460">Magnesium</keyword>
<evidence type="ECO:0000256" key="15">
    <source>
        <dbReference type="HAMAP-Rule" id="MF_01485"/>
    </source>
</evidence>
<dbReference type="RefSeq" id="WP_190418645.1">
    <property type="nucleotide sequence ID" value="NZ_JAAOCA010000006.1"/>
</dbReference>
<comment type="domain">
    <text evidence="15">The C-terminal domain has nuclease activity and interacts with RecD. It interacts with RecA, facilitating its loading onto ssDNA.</text>
</comment>
<evidence type="ECO:0000256" key="14">
    <source>
        <dbReference type="ARBA" id="ARBA00048988"/>
    </source>
</evidence>
<name>A0ABR7YZ61_9PSED</name>
<keyword evidence="4 15" id="KW-0227">DNA damage</keyword>
<keyword evidence="11 15" id="KW-0234">DNA repair</keyword>
<feature type="active site" description="For nuclease activity" evidence="15">
    <location>
        <position position="1126"/>
    </location>
</feature>
<protein>
    <recommendedName>
        <fullName evidence="15">RecBCD enzyme subunit RecB</fullName>
        <ecNumber evidence="15">3.1.11.5</ecNumber>
        <ecNumber evidence="15">5.6.2.4</ecNumber>
    </recommendedName>
    <alternativeName>
        <fullName evidence="15">DNA 3'-5' helicase subunit RecB</fullName>
    </alternativeName>
    <alternativeName>
        <fullName evidence="15">Exonuclease V subunit RecB</fullName>
        <shortName evidence="15">ExoV subunit RecB</shortName>
    </alternativeName>
    <alternativeName>
        <fullName evidence="15">Helicase/nuclease RecBCD subunit RecB</fullName>
    </alternativeName>
</protein>
<feature type="domain" description="UvrD-like helicase C-terminal" evidence="18">
    <location>
        <begin position="504"/>
        <end position="770"/>
    </location>
</feature>
<dbReference type="InterPro" id="IPR004586">
    <property type="entry name" value="RecB"/>
</dbReference>
<evidence type="ECO:0000256" key="4">
    <source>
        <dbReference type="ARBA" id="ARBA00022763"/>
    </source>
</evidence>
<feature type="binding site" evidence="15">
    <location>
        <position position="994"/>
    </location>
    <ligand>
        <name>Mg(2+)</name>
        <dbReference type="ChEBI" id="CHEBI:18420"/>
    </ligand>
</feature>
<dbReference type="InterPro" id="IPR038726">
    <property type="entry name" value="PDDEXK_AddAB-type"/>
</dbReference>
<dbReference type="GO" id="GO:0008854">
    <property type="term" value="F:exodeoxyribonuclease V activity"/>
    <property type="evidence" value="ECO:0007669"/>
    <property type="project" value="UniProtKB-EC"/>
</dbReference>
<comment type="similarity">
    <text evidence="15">Belongs to the helicase family. UvrD subfamily.</text>
</comment>
<feature type="binding site" evidence="16">
    <location>
        <begin position="21"/>
        <end position="28"/>
    </location>
    <ligand>
        <name>ATP</name>
        <dbReference type="ChEBI" id="CHEBI:30616"/>
    </ligand>
</feature>
<dbReference type="SUPFAM" id="SSF52980">
    <property type="entry name" value="Restriction endonuclease-like"/>
    <property type="match status" value="1"/>
</dbReference>
<dbReference type="Proteomes" id="UP000805841">
    <property type="component" value="Unassembled WGS sequence"/>
</dbReference>
<evidence type="ECO:0000256" key="3">
    <source>
        <dbReference type="ARBA" id="ARBA00022741"/>
    </source>
</evidence>
<dbReference type="Pfam" id="PF12705">
    <property type="entry name" value="PDDEXK_1"/>
    <property type="match status" value="1"/>
</dbReference>
<dbReference type="Gene3D" id="1.10.3170.10">
    <property type="entry name" value="Recbcd, chain B, domain 2"/>
    <property type="match status" value="1"/>
</dbReference>
<reference evidence="19 20" key="1">
    <citation type="journal article" date="2020" name="Insects">
        <title>Bacteria Belonging to Pseudomonas typographi sp. nov. from the Bark Beetle Ips typographus Have Genomic Potential to Aid in the Host Ecology.</title>
        <authorList>
            <person name="Peral-Aranega E."/>
            <person name="Saati-Santamaria Z."/>
            <person name="Kolarik M."/>
            <person name="Rivas R."/>
            <person name="Garcia-Fraile P."/>
        </authorList>
    </citation>
    <scope>NUCLEOTIDE SEQUENCE [LARGE SCALE GENOMIC DNA]</scope>
    <source>
        <strain evidence="19 20">CA3A</strain>
    </source>
</reference>
<comment type="subunit">
    <text evidence="15">Heterotrimer of RecB, RecC and RecD. All subunits contribute to DNA-binding. Interacts with RecA.</text>
</comment>
<comment type="catalytic activity">
    <reaction evidence="13 15">
        <text>Couples ATP hydrolysis with the unwinding of duplex DNA by translocating in the 3'-5' direction.</text>
        <dbReference type="EC" id="5.6.2.4"/>
    </reaction>
</comment>